<evidence type="ECO:0000313" key="1">
    <source>
        <dbReference type="EMBL" id="DAE31226.1"/>
    </source>
</evidence>
<reference evidence="1" key="1">
    <citation type="journal article" date="2021" name="Proc. Natl. Acad. Sci. U.S.A.">
        <title>A Catalog of Tens of Thousands of Viruses from Human Metagenomes Reveals Hidden Associations with Chronic Diseases.</title>
        <authorList>
            <person name="Tisza M.J."/>
            <person name="Buck C.B."/>
        </authorList>
    </citation>
    <scope>NUCLEOTIDE SEQUENCE</scope>
    <source>
        <strain evidence="1">CtHG14</strain>
    </source>
</reference>
<organism evidence="1">
    <name type="scientific">virus sp. ctHG14</name>
    <dbReference type="NCBI Taxonomy" id="2827626"/>
    <lineage>
        <taxon>Viruses</taxon>
    </lineage>
</organism>
<proteinExistence type="predicted"/>
<name>A0A8S5RJE8_9VIRU</name>
<accession>A0A8S5RJE8</accession>
<dbReference type="EMBL" id="BK059106">
    <property type="protein sequence ID" value="DAE31226.1"/>
    <property type="molecule type" value="Genomic_DNA"/>
</dbReference>
<sequence>MKNSHDDAKLNSLMGKNVRVTFFEGTQSVGKLERDFDGKYRVDNWRFRKSHIKKIEVIDE</sequence>
<protein>
    <submittedName>
        <fullName evidence="1">Uncharacterized protein</fullName>
    </submittedName>
</protein>